<name>A0A4P9XK92_9FUNG</name>
<dbReference type="GO" id="GO:0005524">
    <property type="term" value="F:ATP binding"/>
    <property type="evidence" value="ECO:0007669"/>
    <property type="project" value="UniProtKB-KW"/>
</dbReference>
<evidence type="ECO:0000256" key="5">
    <source>
        <dbReference type="ARBA" id="ARBA00023123"/>
    </source>
</evidence>
<keyword evidence="3" id="KW-0067">ATP-binding</keyword>
<sequence>MPKATDKTFIEKLHAIWKDKSSLYAPVRFSEGFVLKHYASKVEYSTTGWLDKNKDPLNDNITRLLAHSTERYVASLFTDCLEETIDWSPKNRAKKGAFRTVGQKYKEQLSFLMQQLYATEPHFVRCILPNEEKKPGRIDVPLVLDQLRCNGVLEGIRICRAGFPNRLAFAEFRQRYEILAPGLDSNHYRIGTSKVFFRAGVVRET</sequence>
<evidence type="ECO:0000259" key="9">
    <source>
        <dbReference type="PROSITE" id="PS51456"/>
    </source>
</evidence>
<dbReference type="GO" id="GO:0016787">
    <property type="term" value="F:hydrolase activity"/>
    <property type="evidence" value="ECO:0007669"/>
    <property type="project" value="UniProtKB-KW"/>
</dbReference>
<dbReference type="Gene3D" id="1.20.58.530">
    <property type="match status" value="1"/>
</dbReference>
<comment type="caution">
    <text evidence="8">Lacks conserved residue(s) required for the propagation of feature annotation.</text>
</comment>
<gene>
    <name evidence="10" type="ORF">THASP1DRAFT_35189</name>
</gene>
<dbReference type="InterPro" id="IPR001609">
    <property type="entry name" value="Myosin_head_motor_dom-like"/>
</dbReference>
<dbReference type="STRING" id="78915.A0A4P9XK92"/>
<comment type="similarity">
    <text evidence="1 8">Belongs to the TRAFAC class myosin-kinesin ATPase superfamily. Myosin family.</text>
</comment>
<dbReference type="Gene3D" id="1.20.120.720">
    <property type="entry name" value="Myosin VI head, motor domain, U50 subdomain"/>
    <property type="match status" value="1"/>
</dbReference>
<dbReference type="Proteomes" id="UP000271241">
    <property type="component" value="Unassembled WGS sequence"/>
</dbReference>
<dbReference type="InterPro" id="IPR036961">
    <property type="entry name" value="Kinesin_motor_dom_sf"/>
</dbReference>
<evidence type="ECO:0000313" key="10">
    <source>
        <dbReference type="EMBL" id="RKP06217.1"/>
    </source>
</evidence>
<evidence type="ECO:0000256" key="2">
    <source>
        <dbReference type="ARBA" id="ARBA00022741"/>
    </source>
</evidence>
<dbReference type="PANTHER" id="PTHR13140:SF857">
    <property type="entry name" value="MYOSIN-11"/>
    <property type="match status" value="1"/>
</dbReference>
<dbReference type="GO" id="GO:0007015">
    <property type="term" value="P:actin filament organization"/>
    <property type="evidence" value="ECO:0007669"/>
    <property type="project" value="TreeGrafter"/>
</dbReference>
<dbReference type="GO" id="GO:0005737">
    <property type="term" value="C:cytoplasm"/>
    <property type="evidence" value="ECO:0007669"/>
    <property type="project" value="TreeGrafter"/>
</dbReference>
<dbReference type="SUPFAM" id="SSF52540">
    <property type="entry name" value="P-loop containing nucleoside triphosphate hydrolases"/>
    <property type="match status" value="1"/>
</dbReference>
<evidence type="ECO:0000256" key="7">
    <source>
        <dbReference type="ARBA" id="ARBA00023203"/>
    </source>
</evidence>
<protein>
    <submittedName>
        <fullName evidence="10">P-loop containing nucleoside triphosphate hydrolase protein</fullName>
    </submittedName>
</protein>
<dbReference type="GO" id="GO:0000146">
    <property type="term" value="F:microfilament motor activity"/>
    <property type="evidence" value="ECO:0007669"/>
    <property type="project" value="TreeGrafter"/>
</dbReference>
<accession>A0A4P9XK92</accession>
<evidence type="ECO:0000313" key="11">
    <source>
        <dbReference type="Proteomes" id="UP000271241"/>
    </source>
</evidence>
<feature type="domain" description="Myosin motor" evidence="9">
    <location>
        <begin position="1"/>
        <end position="205"/>
    </location>
</feature>
<evidence type="ECO:0000256" key="1">
    <source>
        <dbReference type="ARBA" id="ARBA00008314"/>
    </source>
</evidence>
<dbReference type="Pfam" id="PF00063">
    <property type="entry name" value="Myosin_head"/>
    <property type="match status" value="1"/>
</dbReference>
<dbReference type="InterPro" id="IPR027417">
    <property type="entry name" value="P-loop_NTPase"/>
</dbReference>
<evidence type="ECO:0000256" key="8">
    <source>
        <dbReference type="PROSITE-ProRule" id="PRU00782"/>
    </source>
</evidence>
<dbReference type="Gene3D" id="3.40.850.10">
    <property type="entry name" value="Kinesin motor domain"/>
    <property type="match status" value="1"/>
</dbReference>
<keyword evidence="6" id="KW-0505">Motor protein</keyword>
<keyword evidence="4" id="KW-0175">Coiled coil</keyword>
<dbReference type="SMART" id="SM00242">
    <property type="entry name" value="MYSc"/>
    <property type="match status" value="1"/>
</dbReference>
<dbReference type="PANTHER" id="PTHR13140">
    <property type="entry name" value="MYOSIN"/>
    <property type="match status" value="1"/>
</dbReference>
<dbReference type="PROSITE" id="PS51456">
    <property type="entry name" value="MYOSIN_MOTOR"/>
    <property type="match status" value="1"/>
</dbReference>
<dbReference type="AlphaFoldDB" id="A0A4P9XK92"/>
<keyword evidence="5 8" id="KW-0518">Myosin</keyword>
<feature type="region of interest" description="Actin-binding" evidence="8">
    <location>
        <begin position="109"/>
        <end position="131"/>
    </location>
</feature>
<dbReference type="GO" id="GO:0016459">
    <property type="term" value="C:myosin complex"/>
    <property type="evidence" value="ECO:0007669"/>
    <property type="project" value="UniProtKB-KW"/>
</dbReference>
<keyword evidence="10" id="KW-0378">Hydrolase</keyword>
<dbReference type="EMBL" id="KZ992928">
    <property type="protein sequence ID" value="RKP06217.1"/>
    <property type="molecule type" value="Genomic_DNA"/>
</dbReference>
<evidence type="ECO:0000256" key="4">
    <source>
        <dbReference type="ARBA" id="ARBA00023054"/>
    </source>
</evidence>
<evidence type="ECO:0000256" key="3">
    <source>
        <dbReference type="ARBA" id="ARBA00022840"/>
    </source>
</evidence>
<dbReference type="Gene3D" id="1.20.58.60">
    <property type="match status" value="1"/>
</dbReference>
<dbReference type="OrthoDB" id="6108017at2759"/>
<evidence type="ECO:0000256" key="6">
    <source>
        <dbReference type="ARBA" id="ARBA00023175"/>
    </source>
</evidence>
<keyword evidence="2" id="KW-0547">Nucleotide-binding</keyword>
<keyword evidence="7 8" id="KW-0009">Actin-binding</keyword>
<organism evidence="10 11">
    <name type="scientific">Thamnocephalis sphaerospora</name>
    <dbReference type="NCBI Taxonomy" id="78915"/>
    <lineage>
        <taxon>Eukaryota</taxon>
        <taxon>Fungi</taxon>
        <taxon>Fungi incertae sedis</taxon>
        <taxon>Zoopagomycota</taxon>
        <taxon>Zoopagomycotina</taxon>
        <taxon>Zoopagomycetes</taxon>
        <taxon>Zoopagales</taxon>
        <taxon>Sigmoideomycetaceae</taxon>
        <taxon>Thamnocephalis</taxon>
    </lineage>
</organism>
<proteinExistence type="inferred from homology"/>
<dbReference type="GO" id="GO:0051015">
    <property type="term" value="F:actin filament binding"/>
    <property type="evidence" value="ECO:0007669"/>
    <property type="project" value="TreeGrafter"/>
</dbReference>
<keyword evidence="11" id="KW-1185">Reference proteome</keyword>
<reference evidence="11" key="1">
    <citation type="journal article" date="2018" name="Nat. Microbiol.">
        <title>Leveraging single-cell genomics to expand the fungal tree of life.</title>
        <authorList>
            <person name="Ahrendt S.R."/>
            <person name="Quandt C.A."/>
            <person name="Ciobanu D."/>
            <person name="Clum A."/>
            <person name="Salamov A."/>
            <person name="Andreopoulos B."/>
            <person name="Cheng J.F."/>
            <person name="Woyke T."/>
            <person name="Pelin A."/>
            <person name="Henrissat B."/>
            <person name="Reynolds N.K."/>
            <person name="Benny G.L."/>
            <person name="Smith M.E."/>
            <person name="James T.Y."/>
            <person name="Grigoriev I.V."/>
        </authorList>
    </citation>
    <scope>NUCLEOTIDE SEQUENCE [LARGE SCALE GENOMIC DNA]</scope>
    <source>
        <strain evidence="11">RSA 1356</strain>
    </source>
</reference>
<dbReference type="GO" id="GO:0016020">
    <property type="term" value="C:membrane"/>
    <property type="evidence" value="ECO:0007669"/>
    <property type="project" value="TreeGrafter"/>
</dbReference>